<dbReference type="AlphaFoldDB" id="A0A0V1I2C3"/>
<accession>A0A0V1I2C3</accession>
<protein>
    <submittedName>
        <fullName evidence="1">Uncharacterized protein</fullName>
    </submittedName>
</protein>
<evidence type="ECO:0000313" key="1">
    <source>
        <dbReference type="EMBL" id="KRZ17005.1"/>
    </source>
</evidence>
<reference evidence="1 2" key="1">
    <citation type="submission" date="2015-01" db="EMBL/GenBank/DDBJ databases">
        <title>Evolution of Trichinella species and genotypes.</title>
        <authorList>
            <person name="Korhonen P.K."/>
            <person name="Edoardo P."/>
            <person name="Giuseppe L.R."/>
            <person name="Gasser R.B."/>
        </authorList>
    </citation>
    <scope>NUCLEOTIDE SEQUENCE [LARGE SCALE GENOMIC DNA]</scope>
    <source>
        <strain evidence="1">ISS1029</strain>
    </source>
</reference>
<name>A0A0V1I2C3_9BILA</name>
<evidence type="ECO:0000313" key="2">
    <source>
        <dbReference type="Proteomes" id="UP000055024"/>
    </source>
</evidence>
<dbReference type="EMBL" id="JYDP01000008">
    <property type="protein sequence ID" value="KRZ17005.1"/>
    <property type="molecule type" value="Genomic_DNA"/>
</dbReference>
<comment type="caution">
    <text evidence="1">The sequence shown here is derived from an EMBL/GenBank/DDBJ whole genome shotgun (WGS) entry which is preliminary data.</text>
</comment>
<dbReference type="Proteomes" id="UP000055024">
    <property type="component" value="Unassembled WGS sequence"/>
</dbReference>
<keyword evidence="2" id="KW-1185">Reference proteome</keyword>
<proteinExistence type="predicted"/>
<sequence length="67" mass="7663">MQVQTKASLENNNGKQVFPMIAGFGNFTALPRTPMPSRCHSAIRCNISEQIHYYKHYNANSFQHKHA</sequence>
<organism evidence="1 2">
    <name type="scientific">Trichinella zimbabwensis</name>
    <dbReference type="NCBI Taxonomy" id="268475"/>
    <lineage>
        <taxon>Eukaryota</taxon>
        <taxon>Metazoa</taxon>
        <taxon>Ecdysozoa</taxon>
        <taxon>Nematoda</taxon>
        <taxon>Enoplea</taxon>
        <taxon>Dorylaimia</taxon>
        <taxon>Trichinellida</taxon>
        <taxon>Trichinellidae</taxon>
        <taxon>Trichinella</taxon>
    </lineage>
</organism>
<gene>
    <name evidence="1" type="ORF">T11_822</name>
</gene>